<keyword evidence="2" id="KW-1185">Reference proteome</keyword>
<dbReference type="AlphaFoldDB" id="A0A9P8UXX4"/>
<sequence>MLRKEPELCTLCREINLEDLKSDHGFLHHSTCDSLVQSAHTCDLCKSITNLFIRSIHMYRSIIHPIRSIYDCSRLGPIALHAACRDLDSDRSSWARIPGPVLSSKLSLQVAVTLGPTGDRVFYGAGYPTLSMFCDPGSIAEGLGVVGLS</sequence>
<name>A0A9P8UXX4_9PEZI</name>
<gene>
    <name evidence="1" type="ORF">BKA67DRAFT_508781</name>
</gene>
<evidence type="ECO:0000313" key="2">
    <source>
        <dbReference type="Proteomes" id="UP000758603"/>
    </source>
</evidence>
<evidence type="ECO:0000313" key="1">
    <source>
        <dbReference type="EMBL" id="KAH6661419.1"/>
    </source>
</evidence>
<accession>A0A9P8UXX4</accession>
<proteinExistence type="predicted"/>
<comment type="caution">
    <text evidence="1">The sequence shown here is derived from an EMBL/GenBank/DDBJ whole genome shotgun (WGS) entry which is preliminary data.</text>
</comment>
<dbReference type="OrthoDB" id="5174103at2759"/>
<protein>
    <submittedName>
        <fullName evidence="1">Uncharacterized protein</fullName>
    </submittedName>
</protein>
<dbReference type="Proteomes" id="UP000758603">
    <property type="component" value="Unassembled WGS sequence"/>
</dbReference>
<organism evidence="1 2">
    <name type="scientific">Truncatella angustata</name>
    <dbReference type="NCBI Taxonomy" id="152316"/>
    <lineage>
        <taxon>Eukaryota</taxon>
        <taxon>Fungi</taxon>
        <taxon>Dikarya</taxon>
        <taxon>Ascomycota</taxon>
        <taxon>Pezizomycotina</taxon>
        <taxon>Sordariomycetes</taxon>
        <taxon>Xylariomycetidae</taxon>
        <taxon>Amphisphaeriales</taxon>
        <taxon>Sporocadaceae</taxon>
        <taxon>Truncatella</taxon>
    </lineage>
</organism>
<reference evidence="1" key="1">
    <citation type="journal article" date="2021" name="Nat. Commun.">
        <title>Genetic determinants of endophytism in the Arabidopsis root mycobiome.</title>
        <authorList>
            <person name="Mesny F."/>
            <person name="Miyauchi S."/>
            <person name="Thiergart T."/>
            <person name="Pickel B."/>
            <person name="Atanasova L."/>
            <person name="Karlsson M."/>
            <person name="Huettel B."/>
            <person name="Barry K.W."/>
            <person name="Haridas S."/>
            <person name="Chen C."/>
            <person name="Bauer D."/>
            <person name="Andreopoulos W."/>
            <person name="Pangilinan J."/>
            <person name="LaButti K."/>
            <person name="Riley R."/>
            <person name="Lipzen A."/>
            <person name="Clum A."/>
            <person name="Drula E."/>
            <person name="Henrissat B."/>
            <person name="Kohler A."/>
            <person name="Grigoriev I.V."/>
            <person name="Martin F.M."/>
            <person name="Hacquard S."/>
        </authorList>
    </citation>
    <scope>NUCLEOTIDE SEQUENCE</scope>
    <source>
        <strain evidence="1">MPI-SDFR-AT-0073</strain>
    </source>
</reference>
<dbReference type="RefSeq" id="XP_045965550.1">
    <property type="nucleotide sequence ID" value="XM_046097184.1"/>
</dbReference>
<dbReference type="EMBL" id="JAGPXC010000001">
    <property type="protein sequence ID" value="KAH6661419.1"/>
    <property type="molecule type" value="Genomic_DNA"/>
</dbReference>
<feature type="non-terminal residue" evidence="1">
    <location>
        <position position="149"/>
    </location>
</feature>
<dbReference type="GeneID" id="70126076"/>